<dbReference type="OrthoDB" id="4146344at2"/>
<name>A0A1Y6D4X7_9GAMM</name>
<dbReference type="Gene3D" id="1.10.150.690">
    <property type="entry name" value="DUF2063"/>
    <property type="match status" value="1"/>
</dbReference>
<evidence type="ECO:0000259" key="1">
    <source>
        <dbReference type="Pfam" id="PF09836"/>
    </source>
</evidence>
<gene>
    <name evidence="3" type="ORF">SAMN02949497_2947</name>
</gene>
<dbReference type="STRING" id="1760988.SAMN02949497_2947"/>
<dbReference type="InterPro" id="IPR044922">
    <property type="entry name" value="DUF2063_N_sf"/>
</dbReference>
<evidence type="ECO:0000259" key="2">
    <source>
        <dbReference type="Pfam" id="PF22106"/>
    </source>
</evidence>
<protein>
    <submittedName>
        <fullName evidence="3">Uncharacterized protein</fullName>
    </submittedName>
</protein>
<feature type="domain" description="NGO1945-like C-terminal" evidence="2">
    <location>
        <begin position="147"/>
        <end position="242"/>
    </location>
</feature>
<dbReference type="Proteomes" id="UP000192923">
    <property type="component" value="Unassembled WGS sequence"/>
</dbReference>
<proteinExistence type="predicted"/>
<keyword evidence="4" id="KW-1185">Reference proteome</keyword>
<sequence>MPEADFQRIQREFAAHIRDPARQPAPADVAPRRMATYRELFFNNIENFIATGFPVLQSILAGERWTALVEDFYARHRCQTPLFVEIAQEFLAYLGAERGPRPDDPPFMPELAHYEWVELALAVAEAEVPPLAPEFETNPLAHTLRLSELAWPLAYGYPVHLIGPDHQPTEPPARPTCLVVYRDAEDAVRFTEVNPATYRLLTLLEENGPTPAVDCLTRLAEELRHPDPAAVLAFGAEILRDLGRRGVVGTVDA</sequence>
<dbReference type="Gene3D" id="3.90.930.50">
    <property type="match status" value="1"/>
</dbReference>
<organism evidence="3 4">
    <name type="scientific">Methylomagnum ishizawai</name>
    <dbReference type="NCBI Taxonomy" id="1760988"/>
    <lineage>
        <taxon>Bacteria</taxon>
        <taxon>Pseudomonadati</taxon>
        <taxon>Pseudomonadota</taxon>
        <taxon>Gammaproteobacteria</taxon>
        <taxon>Methylococcales</taxon>
        <taxon>Methylococcaceae</taxon>
        <taxon>Methylomagnum</taxon>
    </lineage>
</organism>
<dbReference type="Pfam" id="PF22106">
    <property type="entry name" value="NGO1945_C"/>
    <property type="match status" value="1"/>
</dbReference>
<dbReference type="InterPro" id="IPR018640">
    <property type="entry name" value="DUF2063"/>
</dbReference>
<evidence type="ECO:0000313" key="4">
    <source>
        <dbReference type="Proteomes" id="UP000192923"/>
    </source>
</evidence>
<reference evidence="3 4" key="1">
    <citation type="submission" date="2016-12" db="EMBL/GenBank/DDBJ databases">
        <authorList>
            <person name="Song W.-J."/>
            <person name="Kurnit D.M."/>
        </authorList>
    </citation>
    <scope>NUCLEOTIDE SEQUENCE [LARGE SCALE GENOMIC DNA]</scope>
    <source>
        <strain evidence="3 4">175</strain>
    </source>
</reference>
<feature type="domain" description="Putative DNA-binding" evidence="1">
    <location>
        <begin position="9"/>
        <end position="94"/>
    </location>
</feature>
<dbReference type="InterPro" id="IPR054098">
    <property type="entry name" value="NGO1945-like_C"/>
</dbReference>
<dbReference type="RefSeq" id="WP_085213923.1">
    <property type="nucleotide sequence ID" value="NZ_FXAM01000001.1"/>
</dbReference>
<dbReference type="Pfam" id="PF09836">
    <property type="entry name" value="DUF2063"/>
    <property type="match status" value="1"/>
</dbReference>
<dbReference type="EMBL" id="FXAM01000001">
    <property type="protein sequence ID" value="SMF95582.1"/>
    <property type="molecule type" value="Genomic_DNA"/>
</dbReference>
<accession>A0A1Y6D4X7</accession>
<dbReference type="AlphaFoldDB" id="A0A1Y6D4X7"/>
<evidence type="ECO:0000313" key="3">
    <source>
        <dbReference type="EMBL" id="SMF95582.1"/>
    </source>
</evidence>